<dbReference type="PIRSF" id="PIRSF016624">
    <property type="entry name" value="Mu_prophg_I"/>
    <property type="match status" value="1"/>
</dbReference>
<sequence length="337" mass="36548">MKDEPTTIICTADQVAVEGVPEEIKILPLGTVHNVHQDFLVDEESCQAIINQFKNRKIDLVIDYEHQTLLNVQAPAGGWIKEIRKGEDALIAKVEWTPKAQEYLKNKEYRYLSPVVNVRKSDGRAVSISSVALTNIPAITGMFAVVNSAGIPAGYINPEGGKKMEFLQMLAAMLGLPETATEEDVKNAVEALQKKGTETEPVANSTILSMLSLKADAKTEDVTAKIQQLQNGGTGMAAELADLKKKFAKREAEDAVTVALKDGKISAAQKEWAAEYALKDPTGFQSFCEKATPVVPMGKTATTDPKVSGGKTEIDTVVLKNLGLTKEDLEKYADKEA</sequence>
<dbReference type="Pfam" id="PF10123">
    <property type="entry name" value="Mu-like_Pro"/>
    <property type="match status" value="1"/>
</dbReference>
<dbReference type="Proteomes" id="UP000094271">
    <property type="component" value="Unassembled WGS sequence"/>
</dbReference>
<accession>A0A1E3UJ08</accession>
<name>A0A1E3UJ08_9FIRM</name>
<organism evidence="1 2">
    <name type="scientific">Eisenbergiella tayi</name>
    <dbReference type="NCBI Taxonomy" id="1432052"/>
    <lineage>
        <taxon>Bacteria</taxon>
        <taxon>Bacillati</taxon>
        <taxon>Bacillota</taxon>
        <taxon>Clostridia</taxon>
        <taxon>Lachnospirales</taxon>
        <taxon>Lachnospiraceae</taxon>
        <taxon>Eisenbergiella</taxon>
    </lineage>
</organism>
<reference evidence="1 2" key="1">
    <citation type="submission" date="2016-08" db="EMBL/GenBank/DDBJ databases">
        <authorList>
            <person name="Seilhamer J.J."/>
        </authorList>
    </citation>
    <scope>NUCLEOTIDE SEQUENCE [LARGE SCALE GENOMIC DNA]</scope>
    <source>
        <strain evidence="1 2">NML150140-1</strain>
    </source>
</reference>
<gene>
    <name evidence="1" type="ORF">BEI59_15930</name>
</gene>
<dbReference type="EMBL" id="MEHA01000011">
    <property type="protein sequence ID" value="ODR50345.1"/>
    <property type="molecule type" value="Genomic_DNA"/>
</dbReference>
<dbReference type="AlphaFoldDB" id="A0A1E3UJ08"/>
<evidence type="ECO:0008006" key="3">
    <source>
        <dbReference type="Google" id="ProtNLM"/>
    </source>
</evidence>
<dbReference type="RefSeq" id="WP_069431721.1">
    <property type="nucleotide sequence ID" value="NZ_MEHA01000011.1"/>
</dbReference>
<dbReference type="InterPro" id="IPR012106">
    <property type="entry name" value="Phage_Mu_Gp1"/>
</dbReference>
<evidence type="ECO:0000313" key="1">
    <source>
        <dbReference type="EMBL" id="ODR50345.1"/>
    </source>
</evidence>
<proteinExistence type="predicted"/>
<evidence type="ECO:0000313" key="2">
    <source>
        <dbReference type="Proteomes" id="UP000094271"/>
    </source>
</evidence>
<comment type="caution">
    <text evidence="1">The sequence shown here is derived from an EMBL/GenBank/DDBJ whole genome shotgun (WGS) entry which is preliminary data.</text>
</comment>
<dbReference type="OrthoDB" id="2043985at2"/>
<protein>
    <recommendedName>
        <fullName evidence="3">Mu-like prophage I protein</fullName>
    </recommendedName>
</protein>